<proteinExistence type="predicted"/>
<sequence>MGAYNVAECKQRHDQEQGSNKLLLEKVACWVKSSLASAFFASLERCSCINLVTTDELEADAESNGTQALSQQRQEMHIIKEAAHVVGKTSCSCDQEMKAGGPFRMSTIREGQRWPSLMSSPAHCMARFT</sequence>
<reference evidence="1" key="1">
    <citation type="submission" date="2021-01" db="EMBL/GenBank/DDBJ databases">
        <title>Adiantum capillus-veneris genome.</title>
        <authorList>
            <person name="Fang Y."/>
            <person name="Liao Q."/>
        </authorList>
    </citation>
    <scope>NUCLEOTIDE SEQUENCE</scope>
    <source>
        <strain evidence="1">H3</strain>
        <tissue evidence="1">Leaf</tissue>
    </source>
</reference>
<organism evidence="1 2">
    <name type="scientific">Adiantum capillus-veneris</name>
    <name type="common">Maidenhair fern</name>
    <dbReference type="NCBI Taxonomy" id="13818"/>
    <lineage>
        <taxon>Eukaryota</taxon>
        <taxon>Viridiplantae</taxon>
        <taxon>Streptophyta</taxon>
        <taxon>Embryophyta</taxon>
        <taxon>Tracheophyta</taxon>
        <taxon>Polypodiopsida</taxon>
        <taxon>Polypodiidae</taxon>
        <taxon>Polypodiales</taxon>
        <taxon>Pteridineae</taxon>
        <taxon>Pteridaceae</taxon>
        <taxon>Vittarioideae</taxon>
        <taxon>Adiantum</taxon>
    </lineage>
</organism>
<dbReference type="Proteomes" id="UP000886520">
    <property type="component" value="Chromosome 7"/>
</dbReference>
<protein>
    <submittedName>
        <fullName evidence="1">Uncharacterized protein</fullName>
    </submittedName>
</protein>
<accession>A0A9D4ZJL4</accession>
<dbReference type="PANTHER" id="PTHR34061:SF11">
    <property type="entry name" value="PROTEIN, PUTATIVE-RELATED"/>
    <property type="match status" value="1"/>
</dbReference>
<name>A0A9D4ZJL4_ADICA</name>
<dbReference type="PANTHER" id="PTHR34061">
    <property type="entry name" value="PROTEIN, PUTATIVE-RELATED"/>
    <property type="match status" value="1"/>
</dbReference>
<evidence type="ECO:0000313" key="2">
    <source>
        <dbReference type="Proteomes" id="UP000886520"/>
    </source>
</evidence>
<dbReference type="AlphaFoldDB" id="A0A9D4ZJL4"/>
<keyword evidence="2" id="KW-1185">Reference proteome</keyword>
<evidence type="ECO:0000313" key="1">
    <source>
        <dbReference type="EMBL" id="KAI5077993.1"/>
    </source>
</evidence>
<comment type="caution">
    <text evidence="1">The sequence shown here is derived from an EMBL/GenBank/DDBJ whole genome shotgun (WGS) entry which is preliminary data.</text>
</comment>
<gene>
    <name evidence="1" type="ORF">GOP47_0007817</name>
</gene>
<dbReference type="EMBL" id="JABFUD020000007">
    <property type="protein sequence ID" value="KAI5077993.1"/>
    <property type="molecule type" value="Genomic_DNA"/>
</dbReference>